<organism evidence="2 3">
    <name type="scientific">Porites evermanni</name>
    <dbReference type="NCBI Taxonomy" id="104178"/>
    <lineage>
        <taxon>Eukaryota</taxon>
        <taxon>Metazoa</taxon>
        <taxon>Cnidaria</taxon>
        <taxon>Anthozoa</taxon>
        <taxon>Hexacorallia</taxon>
        <taxon>Scleractinia</taxon>
        <taxon>Fungiina</taxon>
        <taxon>Poritidae</taxon>
        <taxon>Porites</taxon>
    </lineage>
</organism>
<protein>
    <submittedName>
        <fullName evidence="2">Uncharacterized protein</fullName>
    </submittedName>
</protein>
<dbReference type="Proteomes" id="UP001159427">
    <property type="component" value="Unassembled WGS sequence"/>
</dbReference>
<proteinExistence type="predicted"/>
<gene>
    <name evidence="2" type="ORF">PEVE_00000188</name>
</gene>
<comment type="caution">
    <text evidence="2">The sequence shown here is derived from an EMBL/GenBank/DDBJ whole genome shotgun (WGS) entry which is preliminary data.</text>
</comment>
<evidence type="ECO:0000313" key="2">
    <source>
        <dbReference type="EMBL" id="CAH3014449.1"/>
    </source>
</evidence>
<evidence type="ECO:0000313" key="3">
    <source>
        <dbReference type="Proteomes" id="UP001159427"/>
    </source>
</evidence>
<evidence type="ECO:0000256" key="1">
    <source>
        <dbReference type="SAM" id="MobiDB-lite"/>
    </source>
</evidence>
<sequence>MDDSKTPPPPPKSIPVSYNKLIDYFFNTQADTLPEKTKVLRINGIHFVRLTTTKVLRENIVGGVSLDGRLPSVPEDDDGGGGGGGDDDTDDYDDHDDDDDNDDDKDEDDEHNNNEGVKRGHE</sequence>
<name>A0ABN8LEB1_9CNID</name>
<dbReference type="EMBL" id="CALNXI010000010">
    <property type="protein sequence ID" value="CAH3014449.1"/>
    <property type="molecule type" value="Genomic_DNA"/>
</dbReference>
<feature type="compositionally biased region" description="Acidic residues" evidence="1">
    <location>
        <begin position="74"/>
        <end position="110"/>
    </location>
</feature>
<feature type="compositionally biased region" description="Basic and acidic residues" evidence="1">
    <location>
        <begin position="111"/>
        <end position="122"/>
    </location>
</feature>
<accession>A0ABN8LEB1</accession>
<feature type="region of interest" description="Disordered" evidence="1">
    <location>
        <begin position="62"/>
        <end position="122"/>
    </location>
</feature>
<reference evidence="2 3" key="1">
    <citation type="submission" date="2022-05" db="EMBL/GenBank/DDBJ databases">
        <authorList>
            <consortium name="Genoscope - CEA"/>
            <person name="William W."/>
        </authorList>
    </citation>
    <scope>NUCLEOTIDE SEQUENCE [LARGE SCALE GENOMIC DNA]</scope>
</reference>
<keyword evidence="3" id="KW-1185">Reference proteome</keyword>